<accession>A0A9P4M287</accession>
<evidence type="ECO:0000313" key="4">
    <source>
        <dbReference type="Proteomes" id="UP000799772"/>
    </source>
</evidence>
<gene>
    <name evidence="3" type="ORF">NA57DRAFT_80681</name>
</gene>
<dbReference type="EMBL" id="ML978135">
    <property type="protein sequence ID" value="KAF2094270.1"/>
    <property type="molecule type" value="Genomic_DNA"/>
</dbReference>
<evidence type="ECO:0000256" key="2">
    <source>
        <dbReference type="SAM" id="MobiDB-lite"/>
    </source>
</evidence>
<evidence type="ECO:0000313" key="3">
    <source>
        <dbReference type="EMBL" id="KAF2094270.1"/>
    </source>
</evidence>
<feature type="coiled-coil region" evidence="1">
    <location>
        <begin position="399"/>
        <end position="447"/>
    </location>
</feature>
<dbReference type="OrthoDB" id="3946750at2759"/>
<feature type="compositionally biased region" description="Low complexity" evidence="2">
    <location>
        <begin position="285"/>
        <end position="302"/>
    </location>
</feature>
<evidence type="ECO:0000256" key="1">
    <source>
        <dbReference type="SAM" id="Coils"/>
    </source>
</evidence>
<dbReference type="AlphaFoldDB" id="A0A9P4M287"/>
<feature type="compositionally biased region" description="Polar residues" evidence="2">
    <location>
        <begin position="751"/>
        <end position="762"/>
    </location>
</feature>
<proteinExistence type="predicted"/>
<dbReference type="Proteomes" id="UP000799772">
    <property type="component" value="Unassembled WGS sequence"/>
</dbReference>
<sequence length="858" mass="97418">MLPPTLHLAAPRALAITTSHLTSAAVVSLAPAAYNVALQLSNRSSNLQVERARHFHWFCRRSPRRYSSWNRSTPSPNPIDGTEQRPKKADNQAKGESEPVVERDEFFNTREKMWKMRREMIERFMNKDPYEGLFGPSNRMLKGLDWRWGPYSAEWKRLWEQQTKEFDLMRSEVKQRMEGVRAQLEKKKQHAQPKEQASSMKYPEQNGFLDGFLGKERGTEQVLANQGNKGNSIKDGWAYDAISNRMVPNKPTNIQESHEWVEIPVKPFEPKVRISTKKDDAKPISKTTEGASSSSISADTFSVEGLNESQAHEPTPAPKPRLPENDEDLLTADDVRARMGHLKEPQKMSAEQEAEKRSQLEAQFDKMHQTPEEPIARPAIQHAVPQRTVEESALWKLQREQLKEAAKDFQEREKKARKALREYGDLRSKILADIMALRQQCEELAKRGTLTLIPRDFQTLQATLDADAKVQATASNLIAAAVLSAPKVPATDPPEHMEPSLDRYAWNKRPFAKIRDAEQLIENIHESMANVREGIGKCKSLVEKKVKMAGKLNDEVERQRRAMRGIEEKWHKRNDRPQESSPAVQEQANKDVQLEKEIRGIYEDRYGAITTKHRQERVPMHDPALSALEEQVNIGKNDAQAAETALDLDMSLGVVPDLPPASLDGGPELETLQPKAQHVSEPASALQKKVSASLSSPSKKPWGMPIQDSPLQDSPPSYYPTAVGRTSAIETSSSETQAHEPEAAAGPFYSTKLQSPTTSTFQGLRPKRVEPVFSGSRGGHEQYEKLRRYLKSRTIRRRYRRFVRRRAIKKLLTTAALLALSCYLAGVVSEFLRDGDERQEKYLRHDADYRRLRSGKEH</sequence>
<feature type="region of interest" description="Disordered" evidence="2">
    <location>
        <begin position="565"/>
        <end position="590"/>
    </location>
</feature>
<feature type="region of interest" description="Disordered" evidence="2">
    <location>
        <begin position="674"/>
        <end position="762"/>
    </location>
</feature>
<keyword evidence="4" id="KW-1185">Reference proteome</keyword>
<feature type="compositionally biased region" description="Basic and acidic residues" evidence="2">
    <location>
        <begin position="565"/>
        <end position="578"/>
    </location>
</feature>
<feature type="compositionally biased region" description="Basic and acidic residues" evidence="2">
    <location>
        <begin position="82"/>
        <end position="100"/>
    </location>
</feature>
<feature type="compositionally biased region" description="Basic and acidic residues" evidence="2">
    <location>
        <begin position="274"/>
        <end position="283"/>
    </location>
</feature>
<reference evidence="3" key="1">
    <citation type="journal article" date="2020" name="Stud. Mycol.">
        <title>101 Dothideomycetes genomes: a test case for predicting lifestyles and emergence of pathogens.</title>
        <authorList>
            <person name="Haridas S."/>
            <person name="Albert R."/>
            <person name="Binder M."/>
            <person name="Bloem J."/>
            <person name="Labutti K."/>
            <person name="Salamov A."/>
            <person name="Andreopoulos B."/>
            <person name="Baker S."/>
            <person name="Barry K."/>
            <person name="Bills G."/>
            <person name="Bluhm B."/>
            <person name="Cannon C."/>
            <person name="Castanera R."/>
            <person name="Culley D."/>
            <person name="Daum C."/>
            <person name="Ezra D."/>
            <person name="Gonzalez J."/>
            <person name="Henrissat B."/>
            <person name="Kuo A."/>
            <person name="Liang C."/>
            <person name="Lipzen A."/>
            <person name="Lutzoni F."/>
            <person name="Magnuson J."/>
            <person name="Mondo S."/>
            <person name="Nolan M."/>
            <person name="Ohm R."/>
            <person name="Pangilinan J."/>
            <person name="Park H.-J."/>
            <person name="Ramirez L."/>
            <person name="Alfaro M."/>
            <person name="Sun H."/>
            <person name="Tritt A."/>
            <person name="Yoshinaga Y."/>
            <person name="Zwiers L.-H."/>
            <person name="Turgeon B."/>
            <person name="Goodwin S."/>
            <person name="Spatafora J."/>
            <person name="Crous P."/>
            <person name="Grigoriev I."/>
        </authorList>
    </citation>
    <scope>NUCLEOTIDE SEQUENCE</scope>
    <source>
        <strain evidence="3">CBS 133067</strain>
    </source>
</reference>
<protein>
    <submittedName>
        <fullName evidence="3">Uncharacterized protein</fullName>
    </submittedName>
</protein>
<feature type="region of interest" description="Disordered" evidence="2">
    <location>
        <begin position="66"/>
        <end position="100"/>
    </location>
</feature>
<name>A0A9P4M287_9PEZI</name>
<keyword evidence="1" id="KW-0175">Coiled coil</keyword>
<feature type="region of interest" description="Disordered" evidence="2">
    <location>
        <begin position="274"/>
        <end position="326"/>
    </location>
</feature>
<comment type="caution">
    <text evidence="3">The sequence shown here is derived from an EMBL/GenBank/DDBJ whole genome shotgun (WGS) entry which is preliminary data.</text>
</comment>
<organism evidence="3 4">
    <name type="scientific">Rhizodiscina lignyota</name>
    <dbReference type="NCBI Taxonomy" id="1504668"/>
    <lineage>
        <taxon>Eukaryota</taxon>
        <taxon>Fungi</taxon>
        <taxon>Dikarya</taxon>
        <taxon>Ascomycota</taxon>
        <taxon>Pezizomycotina</taxon>
        <taxon>Dothideomycetes</taxon>
        <taxon>Pleosporomycetidae</taxon>
        <taxon>Aulographales</taxon>
        <taxon>Rhizodiscinaceae</taxon>
        <taxon>Rhizodiscina</taxon>
    </lineage>
</organism>